<dbReference type="GO" id="GO:0008203">
    <property type="term" value="P:cholesterol metabolic process"/>
    <property type="evidence" value="ECO:0007669"/>
    <property type="project" value="TreeGrafter"/>
</dbReference>
<protein>
    <submittedName>
        <fullName evidence="8">Apolipoprotein A-IV a</fullName>
    </submittedName>
</protein>
<dbReference type="GO" id="GO:1903561">
    <property type="term" value="C:extracellular vesicle"/>
    <property type="evidence" value="ECO:0007669"/>
    <property type="project" value="TreeGrafter"/>
</dbReference>
<feature type="signal peptide" evidence="7">
    <location>
        <begin position="1"/>
        <end position="18"/>
    </location>
</feature>
<dbReference type="GO" id="GO:0033700">
    <property type="term" value="P:phospholipid efflux"/>
    <property type="evidence" value="ECO:0007669"/>
    <property type="project" value="TreeGrafter"/>
</dbReference>
<evidence type="ECO:0000256" key="3">
    <source>
        <dbReference type="ARBA" id="ARBA00022729"/>
    </source>
</evidence>
<evidence type="ECO:0000256" key="2">
    <source>
        <dbReference type="ARBA" id="ARBA00022513"/>
    </source>
</evidence>
<sequence length="251" mass="28258">MKLLVVLVAAVFTAGCNANIVLQSPPKRQVDMVKDAFWDYVAKATTTADVSLKQIRQSELGQELNSLVASSSDTISQLTDALRAQVSPLTQNLVATFSQEAEQLKARLEKDLSAVSTNAYVQEMMATLQSKVEELKKEAETVDTDALKELLLQRSQELKLQLDQNVEQLQTQMVPYAEDMKQKAQQNLDLFQKRFEAHLAQKTQEVRQRLAPYEDELRAKLTAEGQNLKDKLTALWEAFNRTKGNPDSLFL</sequence>
<reference evidence="8" key="1">
    <citation type="submission" date="2023-09" db="UniProtKB">
        <authorList>
            <consortium name="Ensembl"/>
        </authorList>
    </citation>
    <scope>IDENTIFICATION</scope>
</reference>
<name>A0A3B5AZS0_9TELE</name>
<dbReference type="GO" id="GO:0005543">
    <property type="term" value="F:phospholipid binding"/>
    <property type="evidence" value="ECO:0007669"/>
    <property type="project" value="TreeGrafter"/>
</dbReference>
<keyword evidence="6" id="KW-0175">Coiled coil</keyword>
<dbReference type="STRING" id="144197.ENSSPAP00000019007"/>
<keyword evidence="5" id="KW-0445">Lipid transport</keyword>
<dbReference type="GO" id="GO:0042157">
    <property type="term" value="P:lipoprotein metabolic process"/>
    <property type="evidence" value="ECO:0007669"/>
    <property type="project" value="InterPro"/>
</dbReference>
<dbReference type="GO" id="GO:0033344">
    <property type="term" value="P:cholesterol efflux"/>
    <property type="evidence" value="ECO:0007669"/>
    <property type="project" value="TreeGrafter"/>
</dbReference>
<evidence type="ECO:0000256" key="1">
    <source>
        <dbReference type="ARBA" id="ARBA00022448"/>
    </source>
</evidence>
<dbReference type="GO" id="GO:0055090">
    <property type="term" value="P:acylglycerol homeostasis"/>
    <property type="evidence" value="ECO:0007669"/>
    <property type="project" value="TreeGrafter"/>
</dbReference>
<keyword evidence="2" id="KW-0162">Chylomicron</keyword>
<dbReference type="GO" id="GO:0060228">
    <property type="term" value="F:phosphatidylcholine-sterol O-acyltransferase activator activity"/>
    <property type="evidence" value="ECO:0007669"/>
    <property type="project" value="TreeGrafter"/>
</dbReference>
<dbReference type="SUPFAM" id="SSF58113">
    <property type="entry name" value="Apolipoprotein A-I"/>
    <property type="match status" value="1"/>
</dbReference>
<dbReference type="GO" id="GO:0034361">
    <property type="term" value="C:very-low-density lipoprotein particle"/>
    <property type="evidence" value="ECO:0007669"/>
    <property type="project" value="TreeGrafter"/>
</dbReference>
<dbReference type="PANTHER" id="PTHR18976:SF1">
    <property type="entry name" value="APOLIPOPROTEIN A-IV"/>
    <property type="match status" value="1"/>
</dbReference>
<proteinExistence type="predicted"/>
<dbReference type="GO" id="GO:0034364">
    <property type="term" value="C:high-density lipoprotein particle"/>
    <property type="evidence" value="ECO:0007669"/>
    <property type="project" value="TreeGrafter"/>
</dbReference>
<keyword evidence="4" id="KW-0677">Repeat</keyword>
<keyword evidence="3 7" id="KW-0732">Signal</keyword>
<dbReference type="InterPro" id="IPR050163">
    <property type="entry name" value="Apolipoprotein_A1/A4/E"/>
</dbReference>
<dbReference type="PANTHER" id="PTHR18976">
    <property type="entry name" value="APOLIPOPROTEIN"/>
    <property type="match status" value="1"/>
</dbReference>
<accession>A0A3B5AZS0</accession>
<dbReference type="Gene3D" id="6.10.250.2890">
    <property type="match status" value="2"/>
</dbReference>
<dbReference type="GO" id="GO:0034362">
    <property type="term" value="C:low-density lipoprotein particle"/>
    <property type="evidence" value="ECO:0007669"/>
    <property type="project" value="TreeGrafter"/>
</dbReference>
<evidence type="ECO:0000256" key="7">
    <source>
        <dbReference type="SAM" id="SignalP"/>
    </source>
</evidence>
<evidence type="ECO:0000256" key="5">
    <source>
        <dbReference type="ARBA" id="ARBA00023055"/>
    </source>
</evidence>
<organism evidence="8">
    <name type="scientific">Stegastes partitus</name>
    <name type="common">bicolor damselfish</name>
    <dbReference type="NCBI Taxonomy" id="144197"/>
    <lineage>
        <taxon>Eukaryota</taxon>
        <taxon>Metazoa</taxon>
        <taxon>Chordata</taxon>
        <taxon>Craniata</taxon>
        <taxon>Vertebrata</taxon>
        <taxon>Euteleostomi</taxon>
        <taxon>Actinopterygii</taxon>
        <taxon>Neopterygii</taxon>
        <taxon>Teleostei</taxon>
        <taxon>Neoteleostei</taxon>
        <taxon>Acanthomorphata</taxon>
        <taxon>Ovalentaria</taxon>
        <taxon>Pomacentridae</taxon>
        <taxon>Stegastes</taxon>
    </lineage>
</organism>
<evidence type="ECO:0000256" key="4">
    <source>
        <dbReference type="ARBA" id="ARBA00022737"/>
    </source>
</evidence>
<dbReference type="AlphaFoldDB" id="A0A3B5AZS0"/>
<evidence type="ECO:0000313" key="8">
    <source>
        <dbReference type="Ensembl" id="ENSSPAP00000019007.1"/>
    </source>
</evidence>
<feature type="chain" id="PRO_5017300261" evidence="7">
    <location>
        <begin position="19"/>
        <end position="251"/>
    </location>
</feature>
<dbReference type="PROSITE" id="PS51257">
    <property type="entry name" value="PROKAR_LIPOPROTEIN"/>
    <property type="match status" value="1"/>
</dbReference>
<feature type="coiled-coil region" evidence="6">
    <location>
        <begin position="98"/>
        <end position="201"/>
    </location>
</feature>
<dbReference type="GO" id="GO:0120020">
    <property type="term" value="F:cholesterol transfer activity"/>
    <property type="evidence" value="ECO:0007669"/>
    <property type="project" value="TreeGrafter"/>
</dbReference>
<keyword evidence="1" id="KW-0813">Transport</keyword>
<dbReference type="GeneTree" id="ENSGT00950000182929"/>
<dbReference type="Ensembl" id="ENSSPAT00000019295.1">
    <property type="protein sequence ID" value="ENSSPAP00000019007.1"/>
    <property type="gene ID" value="ENSSPAG00000014010.1"/>
</dbReference>
<dbReference type="GO" id="GO:0042627">
    <property type="term" value="C:chylomicron"/>
    <property type="evidence" value="ECO:0007669"/>
    <property type="project" value="UniProtKB-KW"/>
</dbReference>
<evidence type="ECO:0000256" key="6">
    <source>
        <dbReference type="SAM" id="Coils"/>
    </source>
</evidence>
<dbReference type="Gene3D" id="1.20.120.20">
    <property type="entry name" value="Apolipoprotein"/>
    <property type="match status" value="1"/>
</dbReference>